<keyword evidence="1" id="KW-0472">Membrane</keyword>
<evidence type="ECO:0000259" key="2">
    <source>
        <dbReference type="PROSITE" id="PS50234"/>
    </source>
</evidence>
<organism evidence="4 5">
    <name type="scientific">Pseudoteredinibacter isoporae</name>
    <dbReference type="NCBI Taxonomy" id="570281"/>
    <lineage>
        <taxon>Bacteria</taxon>
        <taxon>Pseudomonadati</taxon>
        <taxon>Pseudomonadota</taxon>
        <taxon>Gammaproteobacteria</taxon>
        <taxon>Cellvibrionales</taxon>
        <taxon>Cellvibrionaceae</taxon>
        <taxon>Pseudoteredinibacter</taxon>
    </lineage>
</organism>
<gene>
    <name evidence="4" type="ORF">HNR48_001144</name>
</gene>
<dbReference type="PANTHER" id="PTHR45737">
    <property type="entry name" value="VON WILLEBRAND FACTOR A DOMAIN-CONTAINING PROTEIN 5A"/>
    <property type="match status" value="1"/>
</dbReference>
<keyword evidence="1" id="KW-0812">Transmembrane</keyword>
<dbReference type="PANTHER" id="PTHR45737:SF6">
    <property type="entry name" value="VON WILLEBRAND FACTOR A DOMAIN-CONTAINING PROTEIN 5A"/>
    <property type="match status" value="1"/>
</dbReference>
<dbReference type="NCBIfam" id="TIGR03788">
    <property type="entry name" value="marine_srt_targ"/>
    <property type="match status" value="1"/>
</dbReference>
<accession>A0A7X0JT59</accession>
<reference evidence="4 5" key="1">
    <citation type="submission" date="2020-08" db="EMBL/GenBank/DDBJ databases">
        <title>Genomic Encyclopedia of Type Strains, Phase IV (KMG-IV): sequencing the most valuable type-strain genomes for metagenomic binning, comparative biology and taxonomic classification.</title>
        <authorList>
            <person name="Goeker M."/>
        </authorList>
    </citation>
    <scope>NUCLEOTIDE SEQUENCE [LARGE SCALE GENOMIC DNA]</scope>
    <source>
        <strain evidence="4 5">DSM 22368</strain>
    </source>
</reference>
<feature type="domain" description="VWFA" evidence="2">
    <location>
        <begin position="371"/>
        <end position="541"/>
    </location>
</feature>
<dbReference type="SMART" id="SM00609">
    <property type="entry name" value="VIT"/>
    <property type="match status" value="1"/>
</dbReference>
<dbReference type="InterPro" id="IPR013694">
    <property type="entry name" value="VIT"/>
</dbReference>
<name>A0A7X0JT59_9GAMM</name>
<dbReference type="InterPro" id="IPR022440">
    <property type="entry name" value="CHP03788"/>
</dbReference>
<keyword evidence="1" id="KW-1133">Transmembrane helix</keyword>
<dbReference type="SUPFAM" id="SSF53300">
    <property type="entry name" value="vWA-like"/>
    <property type="match status" value="1"/>
</dbReference>
<feature type="domain" description="VIT" evidence="3">
    <location>
        <begin position="77"/>
        <end position="205"/>
    </location>
</feature>
<proteinExistence type="predicted"/>
<dbReference type="Pfam" id="PF08487">
    <property type="entry name" value="VIT"/>
    <property type="match status" value="1"/>
</dbReference>
<evidence type="ECO:0000313" key="5">
    <source>
        <dbReference type="Proteomes" id="UP000528457"/>
    </source>
</evidence>
<comment type="caution">
    <text evidence="4">The sequence shown here is derived from an EMBL/GenBank/DDBJ whole genome shotgun (WGS) entry which is preliminary data.</text>
</comment>
<sequence length="754" mass="84256">MMASDFSAAPHLCRQRFRKGRIPKHLLLEQPVKNRSWMKYVLALLMLPLLILFLAFADSVRADDDYQWQKRHHEQGGELFFLDQSGRRAPALHMTSDFSVEINGMVAEITLQQRFKNQGSQWLEAVYVFPLDEQAAISAMQMRVGERLIKGKIKEKQAARKEYQLARKRGQKAALSEQQRANLFTQRVANIAPGEEIEVELTVVQSVNLRDLPQQGGLQFSLRIPTTLTPRYMPGQVLLQPKAQTELQLDNHGWAQATSQVPDAAEISPPMIAFEDIVNPMSLHINLDAGLPLADVESPSHKLSVRKLDKRHQIDLANGVASMDRDFILQWSPNPSSQPRAALFRQSKEQSDYAMVMLLPPQTLSSAIPREVVFIIDTSGSMDGESIVQAKAALSTAIQQMGDGNRFNIIEFNSNYRMFSSNPLFMNPLNRQQALDFVAGLHSGGGTEMLPALREALQGRPVEGFLKQVVFITDGSVGNETELFREIHKLLGDSRLFTVGIGSAPNGFFMRKAAEFGRGSHRYISRLDQVEDEMGHLFKQLASPVLRDVHIQWPEHLQVSALPENISDLYMGEAVLVQAKLTEKNASEVMDGNVVIKGQLASQEWQQSIPLAVLADRQHHGLSNLWGRKKIAQLEDEKTLGRDPKAVKADVLKIALAEQLLSPYTSFIAVEEKISRPMTAVSDSAAVANQLPKGSAKPAAPEVRQQTAMAYPKTALGWELKLYQSLLMLLVLLLVYTVCRFGMPRHVLFKTVAQ</sequence>
<protein>
    <submittedName>
        <fullName evidence="4">Ca-activated chloride channel family protein</fullName>
    </submittedName>
</protein>
<dbReference type="Proteomes" id="UP000528457">
    <property type="component" value="Unassembled WGS sequence"/>
</dbReference>
<evidence type="ECO:0000313" key="4">
    <source>
        <dbReference type="EMBL" id="MBB6520866.1"/>
    </source>
</evidence>
<dbReference type="InterPro" id="IPR002035">
    <property type="entry name" value="VWF_A"/>
</dbReference>
<evidence type="ECO:0000259" key="3">
    <source>
        <dbReference type="PROSITE" id="PS51468"/>
    </source>
</evidence>
<dbReference type="Pfam" id="PF13768">
    <property type="entry name" value="VWA_3"/>
    <property type="match status" value="1"/>
</dbReference>
<dbReference type="InParanoid" id="A0A7X0JT59"/>
<dbReference type="PROSITE" id="PS51468">
    <property type="entry name" value="VIT"/>
    <property type="match status" value="1"/>
</dbReference>
<keyword evidence="5" id="KW-1185">Reference proteome</keyword>
<dbReference type="InterPro" id="IPR036465">
    <property type="entry name" value="vWFA_dom_sf"/>
</dbReference>
<dbReference type="PROSITE" id="PS50234">
    <property type="entry name" value="VWFA"/>
    <property type="match status" value="1"/>
</dbReference>
<dbReference type="RefSeq" id="WP_166850061.1">
    <property type="nucleotide sequence ID" value="NZ_JAAONY010000001.1"/>
</dbReference>
<dbReference type="EMBL" id="JACHHT010000001">
    <property type="protein sequence ID" value="MBB6520866.1"/>
    <property type="molecule type" value="Genomic_DNA"/>
</dbReference>
<dbReference type="Gene3D" id="3.40.50.410">
    <property type="entry name" value="von Willebrand factor, type A domain"/>
    <property type="match status" value="1"/>
</dbReference>
<dbReference type="SMART" id="SM00327">
    <property type="entry name" value="VWA"/>
    <property type="match status" value="1"/>
</dbReference>
<evidence type="ECO:0000256" key="1">
    <source>
        <dbReference type="SAM" id="Phobius"/>
    </source>
</evidence>
<dbReference type="AlphaFoldDB" id="A0A7X0JT59"/>
<feature type="transmembrane region" description="Helical" evidence="1">
    <location>
        <begin position="722"/>
        <end position="739"/>
    </location>
</feature>